<dbReference type="EMBL" id="JANBVB010000080">
    <property type="protein sequence ID" value="KAJ2898052.1"/>
    <property type="molecule type" value="Genomic_DNA"/>
</dbReference>
<reference evidence="1" key="1">
    <citation type="submission" date="2022-07" db="EMBL/GenBank/DDBJ databases">
        <title>Phylogenomic reconstructions and comparative analyses of Kickxellomycotina fungi.</title>
        <authorList>
            <person name="Reynolds N.K."/>
            <person name="Stajich J.E."/>
            <person name="Barry K."/>
            <person name="Grigoriev I.V."/>
            <person name="Crous P."/>
            <person name="Smith M.E."/>
        </authorList>
    </citation>
    <scope>NUCLEOTIDE SEQUENCE</scope>
    <source>
        <strain evidence="1">CBS 190363</strain>
    </source>
</reference>
<evidence type="ECO:0000313" key="2">
    <source>
        <dbReference type="Proteomes" id="UP001139981"/>
    </source>
</evidence>
<organism evidence="1 2">
    <name type="scientific">Coemansia aciculifera</name>
    <dbReference type="NCBI Taxonomy" id="417176"/>
    <lineage>
        <taxon>Eukaryota</taxon>
        <taxon>Fungi</taxon>
        <taxon>Fungi incertae sedis</taxon>
        <taxon>Zoopagomycota</taxon>
        <taxon>Kickxellomycotina</taxon>
        <taxon>Kickxellomycetes</taxon>
        <taxon>Kickxellales</taxon>
        <taxon>Kickxellaceae</taxon>
        <taxon>Coemansia</taxon>
    </lineage>
</organism>
<protein>
    <submittedName>
        <fullName evidence="1">Uncharacterized protein</fullName>
    </submittedName>
</protein>
<name>A0ACC1M6S0_9FUNG</name>
<keyword evidence="2" id="KW-1185">Reference proteome</keyword>
<dbReference type="Proteomes" id="UP001139981">
    <property type="component" value="Unassembled WGS sequence"/>
</dbReference>
<sequence>MRRQMSMHSPSVRQLRLSRDEARRSRLFAEYEKLMADKESEEDNDEDEDDAADDAATIDSADSDAVLVGMPIEGGQGSLDDISEDAEYDFASYEPSPIEDVILNHPRSEEEEEKKKASPQLTPLVDKRKPIYAARPRPATVFSLAGPTLREMRDNQATSMYSSVDTLSKKLAEKRWSRTIIQNQHLFCAQTIAEQMALEPEPEFGEGEDGGRVSSSDVEAASPPLPLQLDILPGIDLYQDVTQALAECQPPLSARSTASTLSATTMAVRNEHAVSVAFPLTGAQFLSLQADAAFGMPTFSEKKSTRRPAKNSASNDDSNSAAATAKTEKTEKTEKTKKRESIYINSEDLFDSAILAEAELPYQQENGAAAGADEYTPTIAASSLPGSEKLHINFDSEAVTELDISAFAVAADFGGKSERLADLVIGEYSSDTTSAPLSAPAAPSSSLSSTCGDPLRPSAVKSSTTECLSETVRQKHHGLRNSEMVRQQLRYVEGQTPAIKLG</sequence>
<comment type="caution">
    <text evidence="1">The sequence shown here is derived from an EMBL/GenBank/DDBJ whole genome shotgun (WGS) entry which is preliminary data.</text>
</comment>
<proteinExistence type="predicted"/>
<evidence type="ECO:0000313" key="1">
    <source>
        <dbReference type="EMBL" id="KAJ2898052.1"/>
    </source>
</evidence>
<feature type="non-terminal residue" evidence="1">
    <location>
        <position position="502"/>
    </location>
</feature>
<gene>
    <name evidence="1" type="ORF">IWW38_001518</name>
</gene>
<accession>A0ACC1M6S0</accession>